<evidence type="ECO:0000313" key="13">
    <source>
        <dbReference type="EMBL" id="SFU65290.1"/>
    </source>
</evidence>
<evidence type="ECO:0000256" key="8">
    <source>
        <dbReference type="ARBA" id="ARBA00022989"/>
    </source>
</evidence>
<evidence type="ECO:0000256" key="3">
    <source>
        <dbReference type="ARBA" id="ARBA00022676"/>
    </source>
</evidence>
<organism evidence="13 14">
    <name type="scientific">Nitrosomonas eutropha</name>
    <dbReference type="NCBI Taxonomy" id="916"/>
    <lineage>
        <taxon>Bacteria</taxon>
        <taxon>Pseudomonadati</taxon>
        <taxon>Pseudomonadota</taxon>
        <taxon>Betaproteobacteria</taxon>
        <taxon>Nitrosomonadales</taxon>
        <taxon>Nitrosomonadaceae</taxon>
        <taxon>Nitrosomonas</taxon>
    </lineage>
</organism>
<dbReference type="UniPathway" id="UPA00219"/>
<dbReference type="GO" id="GO:0009252">
    <property type="term" value="P:peptidoglycan biosynthetic process"/>
    <property type="evidence" value="ECO:0007669"/>
    <property type="project" value="UniProtKB-UniRule"/>
</dbReference>
<dbReference type="InterPro" id="IPR036950">
    <property type="entry name" value="PBP_transglycosylase"/>
</dbReference>
<dbReference type="Gene3D" id="1.10.3810.10">
    <property type="entry name" value="Biosynthetic peptidoglycan transglycosylase-like"/>
    <property type="match status" value="1"/>
</dbReference>
<dbReference type="EMBL" id="FPBL01000006">
    <property type="protein sequence ID" value="SFU65290.1"/>
    <property type="molecule type" value="Genomic_DNA"/>
</dbReference>
<evidence type="ECO:0000256" key="10">
    <source>
        <dbReference type="ARBA" id="ARBA00023316"/>
    </source>
</evidence>
<dbReference type="SUPFAM" id="SSF53955">
    <property type="entry name" value="Lysozyme-like"/>
    <property type="match status" value="1"/>
</dbReference>
<evidence type="ECO:0000256" key="5">
    <source>
        <dbReference type="ARBA" id="ARBA00022692"/>
    </source>
</evidence>
<keyword evidence="1 11" id="KW-1003">Cell membrane</keyword>
<protein>
    <recommendedName>
        <fullName evidence="11">Biosynthetic peptidoglycan transglycosylase</fullName>
        <ecNumber evidence="11">2.4.99.28</ecNumber>
    </recommendedName>
    <alternativeName>
        <fullName evidence="11">Glycan polymerase</fullName>
    </alternativeName>
    <alternativeName>
        <fullName evidence="11">Peptidoglycan glycosyltransferase MtgA</fullName>
        <shortName evidence="11">PGT</shortName>
    </alternativeName>
</protein>
<dbReference type="InterPro" id="IPR001264">
    <property type="entry name" value="Glyco_trans_51"/>
</dbReference>
<dbReference type="OrthoDB" id="9766909at2"/>
<evidence type="ECO:0000256" key="1">
    <source>
        <dbReference type="ARBA" id="ARBA00022475"/>
    </source>
</evidence>
<dbReference type="GO" id="GO:0008360">
    <property type="term" value="P:regulation of cell shape"/>
    <property type="evidence" value="ECO:0007669"/>
    <property type="project" value="UniProtKB-KW"/>
</dbReference>
<evidence type="ECO:0000259" key="12">
    <source>
        <dbReference type="Pfam" id="PF00912"/>
    </source>
</evidence>
<gene>
    <name evidence="11" type="primary">mtgA</name>
    <name evidence="13" type="ORF">SAMN05216339_10670</name>
</gene>
<comment type="pathway">
    <text evidence="11">Cell wall biogenesis; peptidoglycan biosynthesis.</text>
</comment>
<name>A0A1I7HX79_9PROT</name>
<dbReference type="PANTHER" id="PTHR30400:SF0">
    <property type="entry name" value="BIOSYNTHETIC PEPTIDOGLYCAN TRANSGLYCOSYLASE"/>
    <property type="match status" value="1"/>
</dbReference>
<keyword evidence="2 11" id="KW-0997">Cell inner membrane</keyword>
<proteinExistence type="inferred from homology"/>
<accession>A0A1I7HX79</accession>
<dbReference type="GO" id="GO:0008955">
    <property type="term" value="F:peptidoglycan glycosyltransferase activity"/>
    <property type="evidence" value="ECO:0007669"/>
    <property type="project" value="UniProtKB-UniRule"/>
</dbReference>
<evidence type="ECO:0000256" key="7">
    <source>
        <dbReference type="ARBA" id="ARBA00022984"/>
    </source>
</evidence>
<comment type="subcellular location">
    <subcellularLocation>
        <location evidence="11">Cell inner membrane</location>
        <topology evidence="11">Single-pass membrane protein</topology>
    </subcellularLocation>
</comment>
<dbReference type="RefSeq" id="WP_083414716.1">
    <property type="nucleotide sequence ID" value="NZ_FPBL01000006.1"/>
</dbReference>
<evidence type="ECO:0000256" key="6">
    <source>
        <dbReference type="ARBA" id="ARBA00022960"/>
    </source>
</evidence>
<keyword evidence="9 11" id="KW-0472">Membrane</keyword>
<dbReference type="GO" id="GO:0005886">
    <property type="term" value="C:plasma membrane"/>
    <property type="evidence" value="ECO:0007669"/>
    <property type="project" value="UniProtKB-SubCell"/>
</dbReference>
<dbReference type="GO" id="GO:0009274">
    <property type="term" value="C:peptidoglycan-based cell wall"/>
    <property type="evidence" value="ECO:0007669"/>
    <property type="project" value="InterPro"/>
</dbReference>
<dbReference type="Pfam" id="PF00912">
    <property type="entry name" value="Transgly"/>
    <property type="match status" value="1"/>
</dbReference>
<dbReference type="GO" id="GO:0071555">
    <property type="term" value="P:cell wall organization"/>
    <property type="evidence" value="ECO:0007669"/>
    <property type="project" value="UniProtKB-KW"/>
</dbReference>
<evidence type="ECO:0000256" key="9">
    <source>
        <dbReference type="ARBA" id="ARBA00023136"/>
    </source>
</evidence>
<keyword evidence="3 11" id="KW-0328">Glycosyltransferase</keyword>
<keyword evidence="7 11" id="KW-0573">Peptidoglycan synthesis</keyword>
<keyword evidence="10 11" id="KW-0961">Cell wall biogenesis/degradation</keyword>
<dbReference type="Proteomes" id="UP000183926">
    <property type="component" value="Unassembled WGS sequence"/>
</dbReference>
<dbReference type="InterPro" id="IPR023346">
    <property type="entry name" value="Lysozyme-like_dom_sf"/>
</dbReference>
<sequence length="244" mass="28406">MKLTKASRPATPKPGLISTWLLRPLLLLLTIALLYQSWFLLHIVYWRTYHPTTSAFMQDRLETMRRQNPAAKLQHRWIDYEQISNHLKRAVIATEDARFMQHQGFDYKAIEVAWKKNLKQRKLAAGGSTISQQLAKNLFLSSEKTVWRKLQETLITLMLEEFLNKRRILEIYLNVIEWGEGVFGIEAAAHHYFGMPASSLAPEQSAWLASIISNPRFYDMHRQSPRLLKKARIILSRLPTAKIP</sequence>
<comment type="similarity">
    <text evidence="11">Belongs to the glycosyltransferase 51 family.</text>
</comment>
<feature type="domain" description="Glycosyl transferase family 51" evidence="12">
    <location>
        <begin position="71"/>
        <end position="237"/>
    </location>
</feature>
<dbReference type="HAMAP" id="MF_00766">
    <property type="entry name" value="PGT_MtgA"/>
    <property type="match status" value="1"/>
</dbReference>
<keyword evidence="6 11" id="KW-0133">Cell shape</keyword>
<dbReference type="InterPro" id="IPR011812">
    <property type="entry name" value="Pep_trsgly"/>
</dbReference>
<dbReference type="AlphaFoldDB" id="A0A1I7HX79"/>
<evidence type="ECO:0000256" key="2">
    <source>
        <dbReference type="ARBA" id="ARBA00022519"/>
    </source>
</evidence>
<dbReference type="NCBIfam" id="TIGR02070">
    <property type="entry name" value="mono_pep_trsgly"/>
    <property type="match status" value="1"/>
</dbReference>
<dbReference type="PANTHER" id="PTHR30400">
    <property type="entry name" value="MONOFUNCTIONAL BIOSYNTHETIC PEPTIDOGLYCAN TRANSGLYCOSYLASE"/>
    <property type="match status" value="1"/>
</dbReference>
<evidence type="ECO:0000256" key="11">
    <source>
        <dbReference type="HAMAP-Rule" id="MF_00766"/>
    </source>
</evidence>
<keyword evidence="4 11" id="KW-0808">Transferase</keyword>
<keyword evidence="5 11" id="KW-0812">Transmembrane</keyword>
<comment type="function">
    <text evidence="11">Peptidoglycan polymerase that catalyzes glycan chain elongation from lipid-linked precursors.</text>
</comment>
<dbReference type="GO" id="GO:0016763">
    <property type="term" value="F:pentosyltransferase activity"/>
    <property type="evidence" value="ECO:0007669"/>
    <property type="project" value="InterPro"/>
</dbReference>
<evidence type="ECO:0000256" key="4">
    <source>
        <dbReference type="ARBA" id="ARBA00022679"/>
    </source>
</evidence>
<feature type="transmembrane region" description="Helical" evidence="11">
    <location>
        <begin position="21"/>
        <end position="46"/>
    </location>
</feature>
<comment type="catalytic activity">
    <reaction evidence="11">
        <text>[GlcNAc-(1-&gt;4)-Mur2Ac(oyl-L-Ala-gamma-D-Glu-L-Lys-D-Ala-D-Ala)](n)-di-trans,octa-cis-undecaprenyl diphosphate + beta-D-GlcNAc-(1-&gt;4)-Mur2Ac(oyl-L-Ala-gamma-D-Glu-L-Lys-D-Ala-D-Ala)-di-trans,octa-cis-undecaprenyl diphosphate = [GlcNAc-(1-&gt;4)-Mur2Ac(oyl-L-Ala-gamma-D-Glu-L-Lys-D-Ala-D-Ala)](n+1)-di-trans,octa-cis-undecaprenyl diphosphate + di-trans,octa-cis-undecaprenyl diphosphate + H(+)</text>
        <dbReference type="Rhea" id="RHEA:23708"/>
        <dbReference type="Rhea" id="RHEA-COMP:9602"/>
        <dbReference type="Rhea" id="RHEA-COMP:9603"/>
        <dbReference type="ChEBI" id="CHEBI:15378"/>
        <dbReference type="ChEBI" id="CHEBI:58405"/>
        <dbReference type="ChEBI" id="CHEBI:60033"/>
        <dbReference type="ChEBI" id="CHEBI:78435"/>
        <dbReference type="EC" id="2.4.99.28"/>
    </reaction>
</comment>
<reference evidence="13 14" key="1">
    <citation type="submission" date="2016-10" db="EMBL/GenBank/DDBJ databases">
        <authorList>
            <person name="de Groot N.N."/>
        </authorList>
    </citation>
    <scope>NUCLEOTIDE SEQUENCE [LARGE SCALE GENOMIC DNA]</scope>
    <source>
        <strain evidence="13 14">Nm24</strain>
    </source>
</reference>
<keyword evidence="8 11" id="KW-1133">Transmembrane helix</keyword>
<evidence type="ECO:0000313" key="14">
    <source>
        <dbReference type="Proteomes" id="UP000183926"/>
    </source>
</evidence>
<dbReference type="EC" id="2.4.99.28" evidence="11"/>